<organism evidence="4 5">
    <name type="scientific">Actinocatenispora rupis</name>
    <dbReference type="NCBI Taxonomy" id="519421"/>
    <lineage>
        <taxon>Bacteria</taxon>
        <taxon>Bacillati</taxon>
        <taxon>Actinomycetota</taxon>
        <taxon>Actinomycetes</taxon>
        <taxon>Micromonosporales</taxon>
        <taxon>Micromonosporaceae</taxon>
        <taxon>Actinocatenispora</taxon>
    </lineage>
</organism>
<keyword evidence="4" id="KW-0449">Lipoprotein</keyword>
<evidence type="ECO:0000256" key="1">
    <source>
        <dbReference type="SAM" id="MobiDB-lite"/>
    </source>
</evidence>
<keyword evidence="5" id="KW-1185">Reference proteome</keyword>
<evidence type="ECO:0000313" key="5">
    <source>
        <dbReference type="Proteomes" id="UP000612808"/>
    </source>
</evidence>
<reference evidence="4" key="1">
    <citation type="submission" date="2021-01" db="EMBL/GenBank/DDBJ databases">
        <title>Whole genome shotgun sequence of Actinocatenispora rupis NBRC 107355.</title>
        <authorList>
            <person name="Komaki H."/>
            <person name="Tamura T."/>
        </authorList>
    </citation>
    <scope>NUCLEOTIDE SEQUENCE</scope>
    <source>
        <strain evidence="4">NBRC 107355</strain>
    </source>
</reference>
<evidence type="ECO:0000256" key="2">
    <source>
        <dbReference type="SAM" id="SignalP"/>
    </source>
</evidence>
<dbReference type="Proteomes" id="UP000612808">
    <property type="component" value="Unassembled WGS sequence"/>
</dbReference>
<proteinExistence type="predicted"/>
<dbReference type="Pfam" id="PF14016">
    <property type="entry name" value="DUF4232"/>
    <property type="match status" value="1"/>
</dbReference>
<dbReference type="RefSeq" id="WP_203657043.1">
    <property type="nucleotide sequence ID" value="NZ_BAAAZM010000032.1"/>
</dbReference>
<gene>
    <name evidence="4" type="ORF">Aru02nite_20500</name>
</gene>
<feature type="signal peptide" evidence="2">
    <location>
        <begin position="1"/>
        <end position="25"/>
    </location>
</feature>
<name>A0A8J3J3X1_9ACTN</name>
<comment type="caution">
    <text evidence="4">The sequence shown here is derived from an EMBL/GenBank/DDBJ whole genome shotgun (WGS) entry which is preliminary data.</text>
</comment>
<sequence length="209" mass="20774">MRKRSVLARRYCLAAAGVVLLTGLAAGCGRQGGTGAASGGSGTPSTAPSKGDPTSASPSPTAAGPDRCHTAALKIVTKAMGAAAGTHYAAVVLTNTGGTACRAYGYPGMQLLTGSGDKIKTTVVRDGSVKPTLVSVPAGASVYATASWAAIPAGDESQSGNCEPVPASTEVTPPDETRYKVATWSFGPVCQHGKVTVTPLRAGTGPKRS</sequence>
<feature type="chain" id="PRO_5035195932" evidence="2">
    <location>
        <begin position="26"/>
        <end position="209"/>
    </location>
</feature>
<feature type="compositionally biased region" description="Gly residues" evidence="1">
    <location>
        <begin position="33"/>
        <end position="42"/>
    </location>
</feature>
<feature type="domain" description="DUF4232" evidence="3">
    <location>
        <begin position="68"/>
        <end position="200"/>
    </location>
</feature>
<protein>
    <submittedName>
        <fullName evidence="4">Lipoprotein</fullName>
    </submittedName>
</protein>
<evidence type="ECO:0000313" key="4">
    <source>
        <dbReference type="EMBL" id="GID11161.1"/>
    </source>
</evidence>
<dbReference type="PROSITE" id="PS51257">
    <property type="entry name" value="PROKAR_LIPOPROTEIN"/>
    <property type="match status" value="1"/>
</dbReference>
<dbReference type="EMBL" id="BOMB01000011">
    <property type="protein sequence ID" value="GID11161.1"/>
    <property type="molecule type" value="Genomic_DNA"/>
</dbReference>
<feature type="region of interest" description="Disordered" evidence="1">
    <location>
        <begin position="33"/>
        <end position="65"/>
    </location>
</feature>
<accession>A0A8J3J3X1</accession>
<dbReference type="AlphaFoldDB" id="A0A8J3J3X1"/>
<evidence type="ECO:0000259" key="3">
    <source>
        <dbReference type="Pfam" id="PF14016"/>
    </source>
</evidence>
<keyword evidence="2" id="KW-0732">Signal</keyword>
<dbReference type="InterPro" id="IPR025326">
    <property type="entry name" value="DUF4232"/>
</dbReference>